<dbReference type="EMBL" id="QEAQ01000085">
    <property type="protein sequence ID" value="TPX56120.1"/>
    <property type="molecule type" value="Genomic_DNA"/>
</dbReference>
<dbReference type="FunFam" id="3.30.450.30:FF:000029">
    <property type="entry name" value="Dynein light chain roadblock"/>
    <property type="match status" value="1"/>
</dbReference>
<dbReference type="InterPro" id="IPR004942">
    <property type="entry name" value="Roadblock/LAMTOR2_dom"/>
</dbReference>
<organism evidence="4 5">
    <name type="scientific">Powellomyces hirtus</name>
    <dbReference type="NCBI Taxonomy" id="109895"/>
    <lineage>
        <taxon>Eukaryota</taxon>
        <taxon>Fungi</taxon>
        <taxon>Fungi incertae sedis</taxon>
        <taxon>Chytridiomycota</taxon>
        <taxon>Chytridiomycota incertae sedis</taxon>
        <taxon>Chytridiomycetes</taxon>
        <taxon>Spizellomycetales</taxon>
        <taxon>Powellomycetaceae</taxon>
        <taxon>Powellomyces</taxon>
    </lineage>
</organism>
<evidence type="ECO:0000313" key="5">
    <source>
        <dbReference type="Proteomes" id="UP000318582"/>
    </source>
</evidence>
<dbReference type="AlphaFoldDB" id="A0A507DZ84"/>
<reference evidence="4 5" key="1">
    <citation type="journal article" date="2019" name="Sci. Rep.">
        <title>Comparative genomics of chytrid fungi reveal insights into the obligate biotrophic and pathogenic lifestyle of Synchytrium endobioticum.</title>
        <authorList>
            <person name="van de Vossenberg B.T.L.H."/>
            <person name="Warris S."/>
            <person name="Nguyen H.D.T."/>
            <person name="van Gent-Pelzer M.P.E."/>
            <person name="Joly D.L."/>
            <person name="van de Geest H.C."/>
            <person name="Bonants P.J.M."/>
            <person name="Smith D.S."/>
            <person name="Levesque C.A."/>
            <person name="van der Lee T.A.J."/>
        </authorList>
    </citation>
    <scope>NUCLEOTIDE SEQUENCE [LARGE SCALE GENOMIC DNA]</scope>
    <source>
        <strain evidence="4 5">CBS 809.83</strain>
    </source>
</reference>
<proteinExistence type="inferred from homology"/>
<accession>A0A507DZ84</accession>
<dbReference type="Gene3D" id="3.30.450.30">
    <property type="entry name" value="Dynein light chain 2a, cytoplasmic"/>
    <property type="match status" value="1"/>
</dbReference>
<sequence>MSSAQETARDAHDSAKATTQAAASQAAEVAAGTVNSAKQSAAETAAPFQGASQKLASSASTTYTTAATSPTAGLTSIADNTVDLAAHAVDTGVQATAAAAGAARGIAGAALGLAGNVVGGAVNVGAKAAGAGVGVASAGYEGAKNVVGLGEKKSEVEETIKRLSSHKGVEGVVIVNMEGIPIRTTLDNDKTVQYAALITQLAAKARSVVRDLDPQNDLSFLRIRSKKHEIMVAPDKDYILIVLQNPHNQ</sequence>
<dbReference type="PANTHER" id="PTHR10779">
    <property type="entry name" value="DYNEIN LIGHT CHAIN ROADBLOCK"/>
    <property type="match status" value="1"/>
</dbReference>
<keyword evidence="5" id="KW-1185">Reference proteome</keyword>
<name>A0A507DZ84_9FUNG</name>
<comment type="similarity">
    <text evidence="1">Belongs to the GAMAD family.</text>
</comment>
<dbReference type="SMART" id="SM00960">
    <property type="entry name" value="Robl_LC7"/>
    <property type="match status" value="1"/>
</dbReference>
<evidence type="ECO:0000256" key="1">
    <source>
        <dbReference type="ARBA" id="ARBA00007191"/>
    </source>
</evidence>
<dbReference type="Proteomes" id="UP000318582">
    <property type="component" value="Unassembled WGS sequence"/>
</dbReference>
<feature type="domain" description="Roadblock/LAMTOR2" evidence="3">
    <location>
        <begin position="156"/>
        <end position="244"/>
    </location>
</feature>
<evidence type="ECO:0000313" key="4">
    <source>
        <dbReference type="EMBL" id="TPX56120.1"/>
    </source>
</evidence>
<dbReference type="STRING" id="109895.A0A507DZ84"/>
<gene>
    <name evidence="4" type="ORF">PhCBS80983_g04776</name>
</gene>
<protein>
    <recommendedName>
        <fullName evidence="3">Roadblock/LAMTOR2 domain-containing protein</fullName>
    </recommendedName>
</protein>
<evidence type="ECO:0000259" key="3">
    <source>
        <dbReference type="SMART" id="SM00960"/>
    </source>
</evidence>
<dbReference type="SUPFAM" id="SSF103196">
    <property type="entry name" value="Roadblock/LC7 domain"/>
    <property type="match status" value="1"/>
</dbReference>
<comment type="caution">
    <text evidence="4">The sequence shown here is derived from an EMBL/GenBank/DDBJ whole genome shotgun (WGS) entry which is preliminary data.</text>
</comment>
<evidence type="ECO:0000256" key="2">
    <source>
        <dbReference type="SAM" id="MobiDB-lite"/>
    </source>
</evidence>
<dbReference type="Pfam" id="PF03259">
    <property type="entry name" value="Robl_LC7"/>
    <property type="match status" value="1"/>
</dbReference>
<feature type="region of interest" description="Disordered" evidence="2">
    <location>
        <begin position="1"/>
        <end position="22"/>
    </location>
</feature>